<name>B0MZK9_9BACT</name>
<sequence>MSKSKSAIHDFFRCYRPKNETHELAIAQFCAQRRFVVSIDATPDKRLPVTYEEFRQWFETDTPRRGDVVNLVGQGISGIVETVGVNQSVCLYVSIRGDELDVASGCFDYTSLEIADKETVLRLQRALYREGLVWNRWRNRLRPRETPKENVQYQISVLGQKIGYGVFREIDAKGRIVMYCMKLEDGPVRYSLREVVGPAEDYQLEPINVGQREELAKELEKAGVLWNGFYKRIEPVNYLAPAGKGYYYLDEFWEVCRTIEQGKTKGAKYFNNGNYSRYREPMEELRRYLLNELGVGPVSRSEESVYYYLKEFWKVCRTTDKGRRRDIKRARSGNYSTDEASIRELALQLQEKRKEQLSRYPLKG</sequence>
<dbReference type="EMBL" id="ABFK02000020">
    <property type="protein sequence ID" value="EDS03045.1"/>
    <property type="molecule type" value="Genomic_DNA"/>
</dbReference>
<reference evidence="1" key="2">
    <citation type="submission" date="2013-09" db="EMBL/GenBank/DDBJ databases">
        <title>Draft genome sequence of Alistipes putredinis (DSM 17216).</title>
        <authorList>
            <person name="Sudarsanam P."/>
            <person name="Ley R."/>
            <person name="Guruge J."/>
            <person name="Turnbaugh P.J."/>
            <person name="Mahowald M."/>
            <person name="Liep D."/>
            <person name="Gordon J."/>
        </authorList>
    </citation>
    <scope>NUCLEOTIDE SEQUENCE</scope>
    <source>
        <strain evidence="1">DSM 17216</strain>
    </source>
</reference>
<dbReference type="Proteomes" id="UP000005819">
    <property type="component" value="Unassembled WGS sequence"/>
</dbReference>
<protein>
    <submittedName>
        <fullName evidence="1">Uncharacterized protein</fullName>
    </submittedName>
</protein>
<organism evidence="1 2">
    <name type="scientific">Alistipes putredinis DSM 17216</name>
    <dbReference type="NCBI Taxonomy" id="445970"/>
    <lineage>
        <taxon>Bacteria</taxon>
        <taxon>Pseudomonadati</taxon>
        <taxon>Bacteroidota</taxon>
        <taxon>Bacteroidia</taxon>
        <taxon>Bacteroidales</taxon>
        <taxon>Rikenellaceae</taxon>
        <taxon>Alistipes</taxon>
    </lineage>
</organism>
<dbReference type="eggNOG" id="ENOG5033PT1">
    <property type="taxonomic scope" value="Bacteria"/>
</dbReference>
<reference evidence="1" key="1">
    <citation type="submission" date="2007-10" db="EMBL/GenBank/DDBJ databases">
        <authorList>
            <person name="Fulton L."/>
            <person name="Clifton S."/>
            <person name="Fulton B."/>
            <person name="Xu J."/>
            <person name="Minx P."/>
            <person name="Pepin K.H."/>
            <person name="Johnson M."/>
            <person name="Thiruvilangam P."/>
            <person name="Bhonagiri V."/>
            <person name="Nash W.E."/>
            <person name="Mardis E.R."/>
            <person name="Wilson R.K."/>
        </authorList>
    </citation>
    <scope>NUCLEOTIDE SEQUENCE [LARGE SCALE GENOMIC DNA]</scope>
    <source>
        <strain evidence="1">DSM 17216</strain>
    </source>
</reference>
<evidence type="ECO:0000313" key="1">
    <source>
        <dbReference type="EMBL" id="EDS03045.1"/>
    </source>
</evidence>
<dbReference type="AlphaFoldDB" id="B0MZK9"/>
<evidence type="ECO:0000313" key="2">
    <source>
        <dbReference type="Proteomes" id="UP000005819"/>
    </source>
</evidence>
<dbReference type="HOGENOM" id="CLU_759993_0_0_10"/>
<dbReference type="GeneID" id="73802970"/>
<comment type="caution">
    <text evidence="1">The sequence shown here is derived from an EMBL/GenBank/DDBJ whole genome shotgun (WGS) entry which is preliminary data.</text>
</comment>
<keyword evidence="2" id="KW-1185">Reference proteome</keyword>
<gene>
    <name evidence="1" type="ORF">ALIPUT_02583</name>
</gene>
<dbReference type="OrthoDB" id="1096064at2"/>
<accession>B0MZK9</accession>
<dbReference type="RefSeq" id="WP_004328626.1">
    <property type="nucleotide sequence ID" value="NZ_DS499577.1"/>
</dbReference>
<proteinExistence type="predicted"/>